<dbReference type="Proteomes" id="UP001055153">
    <property type="component" value="Unassembled WGS sequence"/>
</dbReference>
<dbReference type="RefSeq" id="WP_238233080.1">
    <property type="nucleotide sequence ID" value="NZ_BPQQ01000001.1"/>
</dbReference>
<reference evidence="2" key="2">
    <citation type="submission" date="2021-08" db="EMBL/GenBank/DDBJ databases">
        <authorList>
            <person name="Tani A."/>
            <person name="Ola A."/>
            <person name="Ogura Y."/>
            <person name="Katsura K."/>
            <person name="Hayashi T."/>
        </authorList>
    </citation>
    <scope>NUCLEOTIDE SEQUENCE</scope>
    <source>
        <strain evidence="2">DSM 17168</strain>
    </source>
</reference>
<feature type="signal peptide" evidence="1">
    <location>
        <begin position="1"/>
        <end position="23"/>
    </location>
</feature>
<feature type="chain" id="PRO_5045119274" description="YARHG domain-containing protein" evidence="1">
    <location>
        <begin position="24"/>
        <end position="100"/>
    </location>
</feature>
<sequence length="100" mass="10898">MLPIRPAALALASLLLGFGPAAADDQLARWQRADALCALPPSPLSEQACQDRERAARALVRAGWCETAPATPYEHWGWRSCGRHTAGRPHHRTRKAHGKA</sequence>
<evidence type="ECO:0000256" key="1">
    <source>
        <dbReference type="SAM" id="SignalP"/>
    </source>
</evidence>
<evidence type="ECO:0000313" key="2">
    <source>
        <dbReference type="EMBL" id="GJD98123.1"/>
    </source>
</evidence>
<evidence type="ECO:0000313" key="3">
    <source>
        <dbReference type="Proteomes" id="UP001055153"/>
    </source>
</evidence>
<keyword evidence="1" id="KW-0732">Signal</keyword>
<organism evidence="2 3">
    <name type="scientific">Methylobacterium isbiliense</name>
    <dbReference type="NCBI Taxonomy" id="315478"/>
    <lineage>
        <taxon>Bacteria</taxon>
        <taxon>Pseudomonadati</taxon>
        <taxon>Pseudomonadota</taxon>
        <taxon>Alphaproteobacteria</taxon>
        <taxon>Hyphomicrobiales</taxon>
        <taxon>Methylobacteriaceae</taxon>
        <taxon>Methylobacterium</taxon>
    </lineage>
</organism>
<keyword evidence="3" id="KW-1185">Reference proteome</keyword>
<name>A0ABQ4S4R7_9HYPH</name>
<accession>A0ABQ4S4R7</accession>
<gene>
    <name evidence="2" type="ORF">GMJLKIPL_0030</name>
</gene>
<evidence type="ECO:0008006" key="4">
    <source>
        <dbReference type="Google" id="ProtNLM"/>
    </source>
</evidence>
<comment type="caution">
    <text evidence="2">The sequence shown here is derived from an EMBL/GenBank/DDBJ whole genome shotgun (WGS) entry which is preliminary data.</text>
</comment>
<proteinExistence type="predicted"/>
<protein>
    <recommendedName>
        <fullName evidence="4">YARHG domain-containing protein</fullName>
    </recommendedName>
</protein>
<reference evidence="2" key="1">
    <citation type="journal article" date="2021" name="Front. Microbiol.">
        <title>Comprehensive Comparative Genomics and Phenotyping of Methylobacterium Species.</title>
        <authorList>
            <person name="Alessa O."/>
            <person name="Ogura Y."/>
            <person name="Fujitani Y."/>
            <person name="Takami H."/>
            <person name="Hayashi T."/>
            <person name="Sahin N."/>
            <person name="Tani A."/>
        </authorList>
    </citation>
    <scope>NUCLEOTIDE SEQUENCE</scope>
    <source>
        <strain evidence="2">DSM 17168</strain>
    </source>
</reference>
<dbReference type="EMBL" id="BPQQ01000001">
    <property type="protein sequence ID" value="GJD98123.1"/>
    <property type="molecule type" value="Genomic_DNA"/>
</dbReference>